<comment type="catalytic activity">
    <reaction evidence="3">
        <text>3',5'-cyclic UMP + H2O = UMP + H(+)</text>
        <dbReference type="Rhea" id="RHEA:70575"/>
        <dbReference type="ChEBI" id="CHEBI:15377"/>
        <dbReference type="ChEBI" id="CHEBI:15378"/>
        <dbReference type="ChEBI" id="CHEBI:57865"/>
        <dbReference type="ChEBI" id="CHEBI:184387"/>
    </reaction>
    <physiologicalReaction direction="left-to-right" evidence="3">
        <dbReference type="Rhea" id="RHEA:70576"/>
    </physiologicalReaction>
</comment>
<dbReference type="SUPFAM" id="SSF56281">
    <property type="entry name" value="Metallo-hydrolase/oxidoreductase"/>
    <property type="match status" value="1"/>
</dbReference>
<keyword evidence="5" id="KW-0378">Hydrolase</keyword>
<sequence>MKVDILASGSKGNCIALTSQDQTILIDAGIAKTKIEKRLLDVGVRPDHITGIFITHAHGDHIKGLPLANKYRIPVYATEGEWKGISGVDGELRRTAETRYGKYETIKLGDTWIYPFRTHHDAYEPVGYAIEDDSRERACVLFDTGKYDQEMLDMMEGSIYVLIEANHDPDMVEVSDYPISTQSRILSDLGHMSNQQTAEALQKLIQGRGERIYLTHLSSKNNMPALAEMTVKAALKQRGFIAGTHYHLEVVSE</sequence>
<organism evidence="5 6">
    <name type="scientific">Paenibacillus terrae</name>
    <dbReference type="NCBI Taxonomy" id="159743"/>
    <lineage>
        <taxon>Bacteria</taxon>
        <taxon>Bacillati</taxon>
        <taxon>Bacillota</taxon>
        <taxon>Bacilli</taxon>
        <taxon>Bacillales</taxon>
        <taxon>Paenibacillaceae</taxon>
        <taxon>Paenibacillus</taxon>
    </lineage>
</organism>
<dbReference type="PANTHER" id="PTHR47619:SF1">
    <property type="entry name" value="EXODEOXYRIBONUCLEASE WALJ"/>
    <property type="match status" value="1"/>
</dbReference>
<feature type="domain" description="Metallo-beta-lactamase" evidence="4">
    <location>
        <begin position="11"/>
        <end position="189"/>
    </location>
</feature>
<dbReference type="InterPro" id="IPR036866">
    <property type="entry name" value="RibonucZ/Hydroxyglut_hydro"/>
</dbReference>
<evidence type="ECO:0000256" key="1">
    <source>
        <dbReference type="ARBA" id="ARBA00034221"/>
    </source>
</evidence>
<dbReference type="Proteomes" id="UP000308114">
    <property type="component" value="Unassembled WGS sequence"/>
</dbReference>
<dbReference type="Pfam" id="PF12706">
    <property type="entry name" value="Lactamase_B_2"/>
    <property type="match status" value="1"/>
</dbReference>
<proteinExistence type="predicted"/>
<dbReference type="InterPro" id="IPR001279">
    <property type="entry name" value="Metallo-B-lactamas"/>
</dbReference>
<dbReference type="EMBL" id="PNXQ01000013">
    <property type="protein sequence ID" value="TKH43431.1"/>
    <property type="molecule type" value="Genomic_DNA"/>
</dbReference>
<evidence type="ECO:0000256" key="2">
    <source>
        <dbReference type="ARBA" id="ARBA00034301"/>
    </source>
</evidence>
<gene>
    <name evidence="5" type="ORF">C1I60_14135</name>
</gene>
<dbReference type="InterPro" id="IPR052533">
    <property type="entry name" value="WalJ/YycJ-like"/>
</dbReference>
<dbReference type="Gene3D" id="3.60.15.10">
    <property type="entry name" value="Ribonuclease Z/Hydroxyacylglutathione hydrolase-like"/>
    <property type="match status" value="1"/>
</dbReference>
<comment type="function">
    <text evidence="2">Counteracts the endogenous Pycsar antiviral defense system. Phosphodiesterase that enables metal-dependent hydrolysis of host cyclic nucleotide Pycsar defense signals such as cCMP and cUMP.</text>
</comment>
<evidence type="ECO:0000313" key="6">
    <source>
        <dbReference type="Proteomes" id="UP000308114"/>
    </source>
</evidence>
<dbReference type="GO" id="GO:0016787">
    <property type="term" value="F:hydrolase activity"/>
    <property type="evidence" value="ECO:0007669"/>
    <property type="project" value="UniProtKB-KW"/>
</dbReference>
<protein>
    <submittedName>
        <fullName evidence="5">MBL fold metallo-hydrolase</fullName>
    </submittedName>
</protein>
<evidence type="ECO:0000259" key="4">
    <source>
        <dbReference type="SMART" id="SM00849"/>
    </source>
</evidence>
<reference evidence="5 6" key="1">
    <citation type="submission" date="2018-01" db="EMBL/GenBank/DDBJ databases">
        <title>Bacillales members from the olive rhizosphere are effective biological control agents against Verticillium dahliae.</title>
        <authorList>
            <person name="Gomez-Lama C."/>
            <person name="Legarda G."/>
            <person name="Ruano-Rosa D."/>
            <person name="Pizarro-Tobias P."/>
            <person name="Valverde-Corredor A."/>
            <person name="Niqui J.L."/>
            <person name="Trivino J.C."/>
            <person name="Roca A."/>
            <person name="Mercado-Blanco J."/>
        </authorList>
    </citation>
    <scope>NUCLEOTIDE SEQUENCE [LARGE SCALE GENOMIC DNA]</scope>
    <source>
        <strain evidence="5 6">PIC167</strain>
    </source>
</reference>
<evidence type="ECO:0000313" key="5">
    <source>
        <dbReference type="EMBL" id="TKH43431.1"/>
    </source>
</evidence>
<name>A0A4V6X2N0_9BACL</name>
<dbReference type="SMART" id="SM00849">
    <property type="entry name" value="Lactamase_B"/>
    <property type="match status" value="1"/>
</dbReference>
<accession>A0A4V6X2N0</accession>
<dbReference type="RefSeq" id="WP_137062309.1">
    <property type="nucleotide sequence ID" value="NZ_PNXQ01000013.1"/>
</dbReference>
<comment type="catalytic activity">
    <reaction evidence="1">
        <text>3',5'-cyclic CMP + H2O = CMP + H(+)</text>
        <dbReference type="Rhea" id="RHEA:72675"/>
        <dbReference type="ChEBI" id="CHEBI:15377"/>
        <dbReference type="ChEBI" id="CHEBI:15378"/>
        <dbReference type="ChEBI" id="CHEBI:58003"/>
        <dbReference type="ChEBI" id="CHEBI:60377"/>
    </reaction>
    <physiologicalReaction direction="left-to-right" evidence="1">
        <dbReference type="Rhea" id="RHEA:72676"/>
    </physiologicalReaction>
</comment>
<evidence type="ECO:0000256" key="3">
    <source>
        <dbReference type="ARBA" id="ARBA00048505"/>
    </source>
</evidence>
<dbReference type="AlphaFoldDB" id="A0A4V6X2N0"/>
<comment type="caution">
    <text evidence="5">The sequence shown here is derived from an EMBL/GenBank/DDBJ whole genome shotgun (WGS) entry which is preliminary data.</text>
</comment>
<dbReference type="PANTHER" id="PTHR47619">
    <property type="entry name" value="METALLO-HYDROLASE YYCJ-RELATED"/>
    <property type="match status" value="1"/>
</dbReference>